<sequence length="47" mass="5836">MIKFKPYKARKPNYKNQLYLAFWAHVQILSLRDMMFFRNQTRIAKTQ</sequence>
<gene>
    <name evidence="1" type="ORF">CSUNSWCD_1179</name>
</gene>
<dbReference type="PATRIC" id="fig|1244083.3.peg.553"/>
<protein>
    <submittedName>
        <fullName evidence="1">Uncharacterized protein</fullName>
    </submittedName>
</protein>
<dbReference type="Proteomes" id="UP000011939">
    <property type="component" value="Unassembled WGS sequence"/>
</dbReference>
<proteinExistence type="predicted"/>
<comment type="caution">
    <text evidence="1">The sequence shown here is derived from an EMBL/GenBank/DDBJ whole genome shotgun (WGS) entry which is preliminary data.</text>
</comment>
<dbReference type="EMBL" id="AMZQ01000002">
    <property type="protein sequence ID" value="EKU11855.1"/>
    <property type="molecule type" value="Genomic_DNA"/>
</dbReference>
<accession>M5IL52</accession>
<evidence type="ECO:0000313" key="2">
    <source>
        <dbReference type="Proteomes" id="UP000011939"/>
    </source>
</evidence>
<reference evidence="1 2" key="1">
    <citation type="journal article" date="2013" name="Genome Announc.">
        <title>Genome Sequence of Campylobacter showae UNSWCD, Isolated from a Patient with Crohn's Disease.</title>
        <authorList>
            <person name="Tay A.P."/>
            <person name="Kaakoush N.O."/>
            <person name="Deshpande N.P."/>
            <person name="Chen Z."/>
            <person name="Mitchell H."/>
            <person name="Wilkins M.R."/>
        </authorList>
    </citation>
    <scope>NUCLEOTIDE SEQUENCE [LARGE SCALE GENOMIC DNA]</scope>
    <source>
        <strain evidence="1 2">CSUNSWCD</strain>
    </source>
</reference>
<dbReference type="STRING" id="1244083.CSUNSWCD_1179"/>
<dbReference type="AlphaFoldDB" id="M5IL52"/>
<organism evidence="1 2">
    <name type="scientific">Campylobacter showae CSUNSWCD</name>
    <dbReference type="NCBI Taxonomy" id="1244083"/>
    <lineage>
        <taxon>Bacteria</taxon>
        <taxon>Pseudomonadati</taxon>
        <taxon>Campylobacterota</taxon>
        <taxon>Epsilonproteobacteria</taxon>
        <taxon>Campylobacterales</taxon>
        <taxon>Campylobacteraceae</taxon>
        <taxon>Campylobacter</taxon>
    </lineage>
</organism>
<name>M5IL52_9BACT</name>
<evidence type="ECO:0000313" key="1">
    <source>
        <dbReference type="EMBL" id="EKU11855.1"/>
    </source>
</evidence>